<keyword evidence="3 5" id="KW-0547">Nucleotide-binding</keyword>
<dbReference type="Gene3D" id="1.10.4200.10">
    <property type="entry name" value="Triphosphoribosyl-dephospho-CoA protein"/>
    <property type="match status" value="1"/>
</dbReference>
<evidence type="ECO:0000256" key="5">
    <source>
        <dbReference type="HAMAP-Rule" id="MF_00397"/>
    </source>
</evidence>
<protein>
    <recommendedName>
        <fullName evidence="5">Probable 2-(5''-triphosphoribosyl)-3'-dephosphocoenzyme-A synthase</fullName>
        <shortName evidence="5">2-(5''-triphosphoribosyl)-3'-dephospho-CoA synthase</shortName>
        <ecNumber evidence="5">2.4.2.52</ecNumber>
    </recommendedName>
</protein>
<keyword evidence="7" id="KW-1185">Reference proteome</keyword>
<dbReference type="EMBL" id="RBWY01000001">
    <property type="protein sequence ID" value="RKS87716.1"/>
    <property type="molecule type" value="Genomic_DNA"/>
</dbReference>
<gene>
    <name evidence="5" type="primary">citG</name>
    <name evidence="6" type="ORF">DES39_0957</name>
</gene>
<proteinExistence type="inferred from homology"/>
<dbReference type="PANTHER" id="PTHR30201">
    <property type="entry name" value="TRIPHOSPHORIBOSYL-DEPHOSPHO-COA SYNTHASE"/>
    <property type="match status" value="1"/>
</dbReference>
<dbReference type="OrthoDB" id="114886at2"/>
<dbReference type="EC" id="2.4.2.52" evidence="5"/>
<organism evidence="6 7">
    <name type="scientific">Orbus hercynius</name>
    <dbReference type="NCBI Taxonomy" id="593135"/>
    <lineage>
        <taxon>Bacteria</taxon>
        <taxon>Pseudomonadati</taxon>
        <taxon>Pseudomonadota</taxon>
        <taxon>Gammaproteobacteria</taxon>
        <taxon>Orbales</taxon>
        <taxon>Orbaceae</taxon>
        <taxon>Orbus</taxon>
    </lineage>
</organism>
<dbReference type="AlphaFoldDB" id="A0A495RKM3"/>
<accession>A0A495RKM3</accession>
<dbReference type="Pfam" id="PF01874">
    <property type="entry name" value="CitG"/>
    <property type="match status" value="1"/>
</dbReference>
<dbReference type="GO" id="GO:0046917">
    <property type="term" value="F:triphosphoribosyl-dephospho-CoA synthase activity"/>
    <property type="evidence" value="ECO:0007669"/>
    <property type="project" value="UniProtKB-UniRule"/>
</dbReference>
<sequence length="303" mass="33113">MTHNNLNTTSNVILQLRQSLALQQHQLHSSAAKLAQAALLTEVDLTPKPGLVDQANSGSHKDMDLLTFLRSIYAITPYFDQFYQYGIQTAHDDNQSFLTNIRPLGISCEKAMFLATNGVNTHKGAIFAFGLLLSSLGRLHALDKTINDQTICAQISTLCQGMVARELSDNQGQTMGERLYQQYGLTGARGEAESGYTLVTKIALPSYLASLQQGYSEAQCLLQAMLSLLAYNDDTNIVSRGGLDGLNLVKQHAQLLLEEGGALIAQANVKLQQFDQVLIEKNLSPGGTADLIAVTWFLSHYHQ</sequence>
<dbReference type="RefSeq" id="WP_121144594.1">
    <property type="nucleotide sequence ID" value="NZ_RBWY01000001.1"/>
</dbReference>
<comment type="catalytic activity">
    <reaction evidence="1 5">
        <text>3'-dephospho-CoA + ATP = 2'-(5''-triphospho-alpha-D-ribosyl)-3'-dephospho-CoA + adenine</text>
        <dbReference type="Rhea" id="RHEA:15117"/>
        <dbReference type="ChEBI" id="CHEBI:16708"/>
        <dbReference type="ChEBI" id="CHEBI:30616"/>
        <dbReference type="ChEBI" id="CHEBI:57328"/>
        <dbReference type="ChEBI" id="CHEBI:61378"/>
        <dbReference type="EC" id="2.4.2.52"/>
    </reaction>
</comment>
<evidence type="ECO:0000256" key="2">
    <source>
        <dbReference type="ARBA" id="ARBA00022679"/>
    </source>
</evidence>
<evidence type="ECO:0000313" key="6">
    <source>
        <dbReference type="EMBL" id="RKS87716.1"/>
    </source>
</evidence>
<evidence type="ECO:0000256" key="4">
    <source>
        <dbReference type="ARBA" id="ARBA00022840"/>
    </source>
</evidence>
<evidence type="ECO:0000256" key="1">
    <source>
        <dbReference type="ARBA" id="ARBA00001210"/>
    </source>
</evidence>
<name>A0A495RKM3_9GAMM</name>
<comment type="similarity">
    <text evidence="5">Belongs to the CitG/MdcB family.</text>
</comment>
<reference evidence="6 7" key="1">
    <citation type="submission" date="2018-10" db="EMBL/GenBank/DDBJ databases">
        <title>Genomic Encyclopedia of Type Strains, Phase IV (KMG-IV): sequencing the most valuable type-strain genomes for metagenomic binning, comparative biology and taxonomic classification.</title>
        <authorList>
            <person name="Goeker M."/>
        </authorList>
    </citation>
    <scope>NUCLEOTIDE SEQUENCE [LARGE SCALE GENOMIC DNA]</scope>
    <source>
        <strain evidence="6 7">DSM 22228</strain>
    </source>
</reference>
<keyword evidence="4 5" id="KW-0067">ATP-binding</keyword>
<keyword evidence="2 5" id="KW-0808">Transferase</keyword>
<dbReference type="GO" id="GO:0051191">
    <property type="term" value="P:prosthetic group biosynthetic process"/>
    <property type="evidence" value="ECO:0007669"/>
    <property type="project" value="TreeGrafter"/>
</dbReference>
<dbReference type="Proteomes" id="UP000278542">
    <property type="component" value="Unassembled WGS sequence"/>
</dbReference>
<dbReference type="PANTHER" id="PTHR30201:SF2">
    <property type="entry name" value="2-(5''-TRIPHOSPHORIBOSYL)-3'-DEPHOSPHOCOENZYME-A SYNTHASE"/>
    <property type="match status" value="1"/>
</dbReference>
<dbReference type="InterPro" id="IPR017551">
    <property type="entry name" value="TriPribosyl-deP-CoA_syn_CitG"/>
</dbReference>
<dbReference type="InterPro" id="IPR002736">
    <property type="entry name" value="CitG"/>
</dbReference>
<comment type="caution">
    <text evidence="6">The sequence shown here is derived from an EMBL/GenBank/DDBJ whole genome shotgun (WGS) entry which is preliminary data.</text>
</comment>
<dbReference type="HAMAP" id="MF_00397">
    <property type="entry name" value="CitG"/>
    <property type="match status" value="1"/>
</dbReference>
<dbReference type="GO" id="GO:0005524">
    <property type="term" value="F:ATP binding"/>
    <property type="evidence" value="ECO:0007669"/>
    <property type="project" value="UniProtKB-KW"/>
</dbReference>
<evidence type="ECO:0000313" key="7">
    <source>
        <dbReference type="Proteomes" id="UP000278542"/>
    </source>
</evidence>
<dbReference type="NCBIfam" id="TIGR03125">
    <property type="entry name" value="citrate_citG"/>
    <property type="match status" value="1"/>
</dbReference>
<evidence type="ECO:0000256" key="3">
    <source>
        <dbReference type="ARBA" id="ARBA00022741"/>
    </source>
</evidence>